<dbReference type="SUPFAM" id="SSF53720">
    <property type="entry name" value="ALDH-like"/>
    <property type="match status" value="1"/>
</dbReference>
<dbReference type="STRING" id="708126.BW727_101600"/>
<keyword evidence="2 4" id="KW-0560">Oxidoreductase</keyword>
<reference evidence="9 10" key="1">
    <citation type="journal article" date="2014" name="Int. J. Syst. Evol. Microbiol.">
        <title>Jeotgalibaca dankookensis gen. nov., sp. nov., a member of the family Carnobacteriaceae, isolated from seujeot (Korean traditional food).</title>
        <authorList>
            <person name="Lee D.G."/>
            <person name="Trujillo M.E."/>
            <person name="Kang H."/>
            <person name="Ahn T.Y."/>
        </authorList>
    </citation>
    <scope>NUCLEOTIDE SEQUENCE [LARGE SCALE GENOMIC DNA]</scope>
    <source>
        <strain evidence="9 10">EX-07</strain>
    </source>
</reference>
<evidence type="ECO:0000259" key="8">
    <source>
        <dbReference type="Pfam" id="PF00171"/>
    </source>
</evidence>
<dbReference type="InterPro" id="IPR016160">
    <property type="entry name" value="Ald_DH_CS_CYS"/>
</dbReference>
<dbReference type="Pfam" id="PF00171">
    <property type="entry name" value="Aldedh"/>
    <property type="match status" value="1"/>
</dbReference>
<evidence type="ECO:0000313" key="10">
    <source>
        <dbReference type="Proteomes" id="UP000188993"/>
    </source>
</evidence>
<evidence type="ECO:0000256" key="3">
    <source>
        <dbReference type="ARBA" id="ARBA00023027"/>
    </source>
</evidence>
<dbReference type="PANTHER" id="PTHR43570:SF16">
    <property type="entry name" value="ALDEHYDE DEHYDROGENASE TYPE III, ISOFORM Q"/>
    <property type="match status" value="1"/>
</dbReference>
<keyword evidence="10" id="KW-1185">Reference proteome</keyword>
<organism evidence="9 10">
    <name type="scientific">Jeotgalibaca dankookensis</name>
    <dbReference type="NCBI Taxonomy" id="708126"/>
    <lineage>
        <taxon>Bacteria</taxon>
        <taxon>Bacillati</taxon>
        <taxon>Bacillota</taxon>
        <taxon>Bacilli</taxon>
        <taxon>Lactobacillales</taxon>
        <taxon>Carnobacteriaceae</taxon>
        <taxon>Jeotgalibaca</taxon>
    </lineage>
</organism>
<evidence type="ECO:0000256" key="5">
    <source>
        <dbReference type="PIRSR" id="PIRSR036492-1"/>
    </source>
</evidence>
<evidence type="ECO:0000256" key="1">
    <source>
        <dbReference type="ARBA" id="ARBA00009986"/>
    </source>
</evidence>
<comment type="similarity">
    <text evidence="1 4 7">Belongs to the aldehyde dehydrogenase family.</text>
</comment>
<keyword evidence="3" id="KW-0520">NAD</keyword>
<dbReference type="CDD" id="cd07136">
    <property type="entry name" value="ALDH_YwdH-P39616"/>
    <property type="match status" value="1"/>
</dbReference>
<dbReference type="AlphaFoldDB" id="A0A1S6IQZ3"/>
<dbReference type="GO" id="GO:0004029">
    <property type="term" value="F:aldehyde dehydrogenase (NAD+) activity"/>
    <property type="evidence" value="ECO:0007669"/>
    <property type="project" value="TreeGrafter"/>
</dbReference>
<dbReference type="PANTHER" id="PTHR43570">
    <property type="entry name" value="ALDEHYDE DEHYDROGENASE"/>
    <property type="match status" value="1"/>
</dbReference>
<dbReference type="GO" id="GO:0006081">
    <property type="term" value="P:aldehyde metabolic process"/>
    <property type="evidence" value="ECO:0007669"/>
    <property type="project" value="InterPro"/>
</dbReference>
<dbReference type="GO" id="GO:0005737">
    <property type="term" value="C:cytoplasm"/>
    <property type="evidence" value="ECO:0007669"/>
    <property type="project" value="TreeGrafter"/>
</dbReference>
<proteinExistence type="inferred from homology"/>
<dbReference type="FunFam" id="3.40.309.10:FF:000003">
    <property type="entry name" value="Aldehyde dehydrogenase"/>
    <property type="match status" value="1"/>
</dbReference>
<dbReference type="Gene3D" id="3.40.309.10">
    <property type="entry name" value="Aldehyde Dehydrogenase, Chain A, domain 2"/>
    <property type="match status" value="1"/>
</dbReference>
<dbReference type="RefSeq" id="WP_062469563.1">
    <property type="nucleotide sequence ID" value="NZ_BBYN01000013.1"/>
</dbReference>
<gene>
    <name evidence="9" type="primary">mdlD</name>
    <name evidence="9" type="ORF">BW727_101600</name>
</gene>
<evidence type="ECO:0000256" key="7">
    <source>
        <dbReference type="RuleBase" id="RU003345"/>
    </source>
</evidence>
<dbReference type="PROSITE" id="PS00070">
    <property type="entry name" value="ALDEHYDE_DEHYDR_CYS"/>
    <property type="match status" value="1"/>
</dbReference>
<dbReference type="InterPro" id="IPR016161">
    <property type="entry name" value="Ald_DH/histidinol_DH"/>
</dbReference>
<evidence type="ECO:0000313" key="9">
    <source>
        <dbReference type="EMBL" id="AQS53966.1"/>
    </source>
</evidence>
<feature type="active site" evidence="5 6">
    <location>
        <position position="210"/>
    </location>
</feature>
<name>A0A1S6IQZ3_9LACT</name>
<feature type="domain" description="Aldehyde dehydrogenase" evidence="8">
    <location>
        <begin position="4"/>
        <end position="428"/>
    </location>
</feature>
<dbReference type="KEGG" id="jda:BW727_101600"/>
<dbReference type="PROSITE" id="PS00687">
    <property type="entry name" value="ALDEHYDE_DEHYDR_GLU"/>
    <property type="match status" value="1"/>
</dbReference>
<dbReference type="OrthoDB" id="9762913at2"/>
<dbReference type="Gene3D" id="3.40.605.10">
    <property type="entry name" value="Aldehyde Dehydrogenase, Chain A, domain 1"/>
    <property type="match status" value="1"/>
</dbReference>
<dbReference type="InterPro" id="IPR029510">
    <property type="entry name" value="Ald_DH_CS_GLU"/>
</dbReference>
<evidence type="ECO:0000256" key="4">
    <source>
        <dbReference type="PIRNR" id="PIRNR036492"/>
    </source>
</evidence>
<dbReference type="InterPro" id="IPR016163">
    <property type="entry name" value="Ald_DH_C"/>
</dbReference>
<evidence type="ECO:0000256" key="6">
    <source>
        <dbReference type="PROSITE-ProRule" id="PRU10007"/>
    </source>
</evidence>
<accession>A0A1S6IQZ3</accession>
<dbReference type="FunFam" id="3.40.605.10:FF:000004">
    <property type="entry name" value="Aldehyde dehydrogenase"/>
    <property type="match status" value="1"/>
</dbReference>
<evidence type="ECO:0000256" key="2">
    <source>
        <dbReference type="ARBA" id="ARBA00023002"/>
    </source>
</evidence>
<dbReference type="EMBL" id="CP019728">
    <property type="protein sequence ID" value="AQS53966.1"/>
    <property type="molecule type" value="Genomic_DNA"/>
</dbReference>
<dbReference type="PIRSF" id="PIRSF036492">
    <property type="entry name" value="ALDH"/>
    <property type="match status" value="1"/>
</dbReference>
<dbReference type="InterPro" id="IPR016162">
    <property type="entry name" value="Ald_DH_N"/>
</dbReference>
<dbReference type="InterPro" id="IPR015590">
    <property type="entry name" value="Aldehyde_DH_dom"/>
</dbReference>
<protein>
    <recommendedName>
        <fullName evidence="4">Aldehyde dehydrogenase</fullName>
    </recommendedName>
</protein>
<dbReference type="Proteomes" id="UP000188993">
    <property type="component" value="Chromosome"/>
</dbReference>
<sequence>MFNIKEIINNQNNYFEKGQTKDLTFRLNKLTVLKKMIAENDEAIMAALKKDLNKAPFESYETEIGILLEEINYVIKNLPRWDKRKKVCTPLINFLSSSHVYSEPYGVALVISPWNYPFQLTISPLIGSIAAGNCTLIKPSEYSVYTSELLEDLIARYFEPGFISVVKGDKDVSQQLLEEKFDYIFFTGSVEVGKIIMKAASKHLTPVTLELGGKSPCIIDETADLDLAAKRIVWGKFLNAGQTCIAPDYLLVQSTIEKALVSKIETYIEQFYGKEPHRNDDYPKIISMNHFQRLLNLLKDQKIIAGGNYDLNSQQIEPTLLGAVSWDSPVMQEEIFGPILPIITFDTIDEVIRSVNNRPKPLALYYFSTNKKRQNKIIEEISFGGGCVNDTIMQVGSSYMPFGGVGESGMGSYHGKASFDTFSHKKSVVHKSNLVDINLRYPPFKNKLKWIKKVMR</sequence>
<dbReference type="InterPro" id="IPR012394">
    <property type="entry name" value="Aldehyde_DH_NAD(P)"/>
</dbReference>
<feature type="active site" evidence="5">
    <location>
        <position position="244"/>
    </location>
</feature>